<organism evidence="10 11">
    <name type="scientific">Adiantum capillus-veneris</name>
    <name type="common">Maidenhair fern</name>
    <dbReference type="NCBI Taxonomy" id="13818"/>
    <lineage>
        <taxon>Eukaryota</taxon>
        <taxon>Viridiplantae</taxon>
        <taxon>Streptophyta</taxon>
        <taxon>Embryophyta</taxon>
        <taxon>Tracheophyta</taxon>
        <taxon>Polypodiopsida</taxon>
        <taxon>Polypodiidae</taxon>
        <taxon>Polypodiales</taxon>
        <taxon>Pteridineae</taxon>
        <taxon>Pteridaceae</taxon>
        <taxon>Vittarioideae</taxon>
        <taxon>Adiantum</taxon>
    </lineage>
</organism>
<dbReference type="GO" id="GO:0000981">
    <property type="term" value="F:DNA-binding transcription factor activity, RNA polymerase II-specific"/>
    <property type="evidence" value="ECO:0007669"/>
    <property type="project" value="TreeGrafter"/>
</dbReference>
<reference evidence="10" key="1">
    <citation type="submission" date="2021-01" db="EMBL/GenBank/DDBJ databases">
        <title>Adiantum capillus-veneris genome.</title>
        <authorList>
            <person name="Fang Y."/>
            <person name="Liao Q."/>
        </authorList>
    </citation>
    <scope>NUCLEOTIDE SEQUENCE</scope>
    <source>
        <strain evidence="10">H3</strain>
        <tissue evidence="10">Leaf</tissue>
    </source>
</reference>
<keyword evidence="6" id="KW-0539">Nucleus</keyword>
<evidence type="ECO:0000256" key="2">
    <source>
        <dbReference type="ARBA" id="ARBA00022737"/>
    </source>
</evidence>
<feature type="domain" description="HTH myb-type" evidence="9">
    <location>
        <begin position="46"/>
        <end position="97"/>
    </location>
</feature>
<sequence>MSGVNSRKACSIEDKKPVPSCSSFSDCSDNAVYSLPPVQGRTGGPKRKSSKGGWTAQEDETLRRAVQQYNGKNWKKIAQYFSDRTDVQCLHRWQKVLNPDLVKGPWTKEEDERIVELVSKIGAKKWSLIAQSLPGRIGKQCRERWHNHLDPGIKRDAWTQDEELRLIQAHQLHGNRWAEISKSLPGRTDNAIKNHWNSSIKKKLELNGFVSTPDESEQASVQIGSSLVSSLQEETTQALDEELVNRPIASIRCSQADATANHSRFHADHVRSHVSLKSASYLQLPKVLQLPNFSEQFRAFGDAMGEVVTCSQNDESQALSADVVDLEEFMPEAAAAVSTSLEPDKHAYSEHPVPLLPIYEGPLKRHLNNENDPLSRTIPSTCAASSLRGWNGFFLHDGCAEMSADCLQLMDIPTMQDYRDVKSRLLVDGHLEDGSQELEELSGAVLLQELLGQGEPIDAITNPVSQDTMDVPLPQIESESESLFYEPPKFPRLDLLFANYDLLNSGTVQQQAYSPLGVRQMFMSATGSFTPLNCPWDSESYESSPQAILRSAAKSFGSTPSIVRKRQREAVTPLQQPAFSGGLDSGQAGLVKSGPSILSGTRELSWTPLLKSSSFDDEGRSGLCSAVKLSAERSLHVSPAYCLKTKVPLSLKFDGNQFGLASPGVQSCLQVLADCEKRGSPKCDKPDIWQEIGQDRARSEDARGSKEKSIRSARDEKRREDFLAYRAEDALGVMQCLSRQAASAYMEAEEILSSLSTEQRLSQSMAAVLDEGKENILSAGDHGNDWFSVSPGCTLVDMSSWNIPSQMTPARSVHQRQSFESPSMYLLREYR</sequence>
<evidence type="ECO:0000313" key="10">
    <source>
        <dbReference type="EMBL" id="KAI5059913.1"/>
    </source>
</evidence>
<accession>A0A9D4U2Q8</accession>
<dbReference type="InterPro" id="IPR050560">
    <property type="entry name" value="MYB_TF"/>
</dbReference>
<dbReference type="GO" id="GO:0000978">
    <property type="term" value="F:RNA polymerase II cis-regulatory region sequence-specific DNA binding"/>
    <property type="evidence" value="ECO:0007669"/>
    <property type="project" value="TreeGrafter"/>
</dbReference>
<evidence type="ECO:0000256" key="3">
    <source>
        <dbReference type="ARBA" id="ARBA00023015"/>
    </source>
</evidence>
<dbReference type="GO" id="GO:0005634">
    <property type="term" value="C:nucleus"/>
    <property type="evidence" value="ECO:0007669"/>
    <property type="project" value="UniProtKB-SubCell"/>
</dbReference>
<keyword evidence="4" id="KW-0238">DNA-binding</keyword>
<feature type="domain" description="HTH myb-type" evidence="9">
    <location>
        <begin position="154"/>
        <end position="204"/>
    </location>
</feature>
<keyword evidence="11" id="KW-1185">Reference proteome</keyword>
<comment type="subcellular location">
    <subcellularLocation>
        <location evidence="1">Nucleus</location>
    </subcellularLocation>
</comment>
<keyword evidence="2" id="KW-0677">Repeat</keyword>
<proteinExistence type="predicted"/>
<dbReference type="PROSITE" id="PS51294">
    <property type="entry name" value="HTH_MYB"/>
    <property type="match status" value="3"/>
</dbReference>
<feature type="domain" description="Myb-like" evidence="8">
    <location>
        <begin position="150"/>
        <end position="200"/>
    </location>
</feature>
<dbReference type="EMBL" id="JABFUD020000024">
    <property type="protein sequence ID" value="KAI5059913.1"/>
    <property type="molecule type" value="Genomic_DNA"/>
</dbReference>
<feature type="region of interest" description="Disordered" evidence="7">
    <location>
        <begin position="1"/>
        <end position="58"/>
    </location>
</feature>
<evidence type="ECO:0000256" key="4">
    <source>
        <dbReference type="ARBA" id="ARBA00023125"/>
    </source>
</evidence>
<dbReference type="Pfam" id="PF00249">
    <property type="entry name" value="Myb_DNA-binding"/>
    <property type="match status" value="3"/>
</dbReference>
<evidence type="ECO:0000313" key="11">
    <source>
        <dbReference type="Proteomes" id="UP000886520"/>
    </source>
</evidence>
<keyword evidence="3" id="KW-0805">Transcription regulation</keyword>
<dbReference type="CDD" id="cd00167">
    <property type="entry name" value="SANT"/>
    <property type="match status" value="3"/>
</dbReference>
<feature type="domain" description="HTH myb-type" evidence="9">
    <location>
        <begin position="98"/>
        <end position="153"/>
    </location>
</feature>
<dbReference type="SUPFAM" id="SSF46689">
    <property type="entry name" value="Homeodomain-like"/>
    <property type="match status" value="2"/>
</dbReference>
<dbReference type="FunFam" id="1.10.10.60:FF:000016">
    <property type="entry name" value="Transcriptional activator Myb isoform A"/>
    <property type="match status" value="1"/>
</dbReference>
<dbReference type="PANTHER" id="PTHR45614">
    <property type="entry name" value="MYB PROTEIN-RELATED"/>
    <property type="match status" value="1"/>
</dbReference>
<evidence type="ECO:0000256" key="6">
    <source>
        <dbReference type="ARBA" id="ARBA00023242"/>
    </source>
</evidence>
<protein>
    <submittedName>
        <fullName evidence="10">Uncharacterized protein</fullName>
    </submittedName>
</protein>
<dbReference type="FunFam" id="1.10.10.60:FF:000010">
    <property type="entry name" value="Transcriptional activator Myb isoform A"/>
    <property type="match status" value="1"/>
</dbReference>
<feature type="domain" description="Myb-like" evidence="8">
    <location>
        <begin position="46"/>
        <end position="97"/>
    </location>
</feature>
<feature type="domain" description="Myb-like" evidence="8">
    <location>
        <begin position="98"/>
        <end position="149"/>
    </location>
</feature>
<comment type="caution">
    <text evidence="10">The sequence shown here is derived from an EMBL/GenBank/DDBJ whole genome shotgun (WGS) entry which is preliminary data.</text>
</comment>
<dbReference type="Gene3D" id="1.10.10.60">
    <property type="entry name" value="Homeodomain-like"/>
    <property type="match status" value="3"/>
</dbReference>
<name>A0A9D4U2Q8_ADICA</name>
<dbReference type="OrthoDB" id="2143914at2759"/>
<evidence type="ECO:0000256" key="1">
    <source>
        <dbReference type="ARBA" id="ARBA00004123"/>
    </source>
</evidence>
<evidence type="ECO:0000259" key="8">
    <source>
        <dbReference type="PROSITE" id="PS50090"/>
    </source>
</evidence>
<feature type="region of interest" description="Disordered" evidence="7">
    <location>
        <begin position="694"/>
        <end position="713"/>
    </location>
</feature>
<dbReference type="InterPro" id="IPR001005">
    <property type="entry name" value="SANT/Myb"/>
</dbReference>
<dbReference type="PANTHER" id="PTHR45614:SF232">
    <property type="entry name" value="TRANSCRIPTION FACTOR MYB3R-2"/>
    <property type="match status" value="1"/>
</dbReference>
<dbReference type="SMART" id="SM00717">
    <property type="entry name" value="SANT"/>
    <property type="match status" value="3"/>
</dbReference>
<evidence type="ECO:0000256" key="7">
    <source>
        <dbReference type="SAM" id="MobiDB-lite"/>
    </source>
</evidence>
<gene>
    <name evidence="10" type="ORF">GOP47_0024333</name>
</gene>
<dbReference type="Proteomes" id="UP000886520">
    <property type="component" value="Chromosome 24"/>
</dbReference>
<evidence type="ECO:0000256" key="5">
    <source>
        <dbReference type="ARBA" id="ARBA00023163"/>
    </source>
</evidence>
<evidence type="ECO:0000259" key="9">
    <source>
        <dbReference type="PROSITE" id="PS51294"/>
    </source>
</evidence>
<dbReference type="InterPro" id="IPR017930">
    <property type="entry name" value="Myb_dom"/>
</dbReference>
<keyword evidence="5" id="KW-0804">Transcription</keyword>
<dbReference type="InterPro" id="IPR009057">
    <property type="entry name" value="Homeodomain-like_sf"/>
</dbReference>
<dbReference type="AlphaFoldDB" id="A0A9D4U2Q8"/>
<dbReference type="PROSITE" id="PS50090">
    <property type="entry name" value="MYB_LIKE"/>
    <property type="match status" value="3"/>
</dbReference>